<dbReference type="EC" id="3.1.4.4" evidence="2"/>
<keyword evidence="7" id="KW-0472">Membrane</keyword>
<dbReference type="PROSITE" id="PS50035">
    <property type="entry name" value="PLD"/>
    <property type="match status" value="2"/>
</dbReference>
<dbReference type="AlphaFoldDB" id="A0A1W0A4J2"/>
<keyword evidence="4" id="KW-0378">Hydrolase</keyword>
<feature type="signal peptide" evidence="8">
    <location>
        <begin position="1"/>
        <end position="21"/>
    </location>
</feature>
<feature type="chain" id="PRO_5012709455" description="phospholipase D" evidence="8">
    <location>
        <begin position="22"/>
        <end position="1266"/>
    </location>
</feature>
<dbReference type="STRING" id="74557.A0A1W0A4J2"/>
<feature type="transmembrane region" description="Helical" evidence="7">
    <location>
        <begin position="1227"/>
        <end position="1252"/>
    </location>
</feature>
<dbReference type="GO" id="GO:0005886">
    <property type="term" value="C:plasma membrane"/>
    <property type="evidence" value="ECO:0007669"/>
    <property type="project" value="TreeGrafter"/>
</dbReference>
<dbReference type="Gene3D" id="3.30.870.10">
    <property type="entry name" value="Endonuclease Chain A"/>
    <property type="match status" value="4"/>
</dbReference>
<dbReference type="CDD" id="cd09105">
    <property type="entry name" value="PLDc_vPLD1_2_like_2"/>
    <property type="match status" value="2"/>
</dbReference>
<dbReference type="PANTHER" id="PTHR18896:SF76">
    <property type="entry name" value="PHOSPHOLIPASE"/>
    <property type="match status" value="1"/>
</dbReference>
<reference evidence="10 11" key="1">
    <citation type="journal article" date="2014" name="Genome Biol. Evol.">
        <title>The secreted proteins of Achlya hypogyna and Thraustotheca clavata identify the ancestral oomycete secretome and reveal gene acquisitions by horizontal gene transfer.</title>
        <authorList>
            <person name="Misner I."/>
            <person name="Blouin N."/>
            <person name="Leonard G."/>
            <person name="Richards T.A."/>
            <person name="Lane C.E."/>
        </authorList>
    </citation>
    <scope>NUCLEOTIDE SEQUENCE [LARGE SCALE GENOMIC DNA]</scope>
    <source>
        <strain evidence="10 11">ATCC 34112</strain>
    </source>
</reference>
<dbReference type="EMBL" id="JNBS01000504">
    <property type="protein sequence ID" value="OQS05109.1"/>
    <property type="molecule type" value="Genomic_DNA"/>
</dbReference>
<keyword evidence="6" id="KW-0443">Lipid metabolism</keyword>
<dbReference type="InterPro" id="IPR015679">
    <property type="entry name" value="PLipase_D_fam"/>
</dbReference>
<dbReference type="PANTHER" id="PTHR18896">
    <property type="entry name" value="PHOSPHOLIPASE D"/>
    <property type="match status" value="1"/>
</dbReference>
<feature type="domain" description="PLD phosphodiesterase" evidence="9">
    <location>
        <begin position="1042"/>
        <end position="1069"/>
    </location>
</feature>
<accession>A0A1W0A4J2</accession>
<keyword evidence="8" id="KW-0732">Signal</keyword>
<dbReference type="InterPro" id="IPR025202">
    <property type="entry name" value="PLD-like_dom"/>
</dbReference>
<comment type="caution">
    <text evidence="10">The sequence shown here is derived from an EMBL/GenBank/DDBJ whole genome shotgun (WGS) entry which is preliminary data.</text>
</comment>
<keyword evidence="7" id="KW-1133">Transmembrane helix</keyword>
<evidence type="ECO:0000256" key="7">
    <source>
        <dbReference type="SAM" id="Phobius"/>
    </source>
</evidence>
<evidence type="ECO:0000256" key="3">
    <source>
        <dbReference type="ARBA" id="ARBA00022737"/>
    </source>
</evidence>
<dbReference type="InterPro" id="IPR001736">
    <property type="entry name" value="PLipase_D/transphosphatidylase"/>
</dbReference>
<keyword evidence="11" id="KW-1185">Reference proteome</keyword>
<feature type="domain" description="PLD phosphodiesterase" evidence="9">
    <location>
        <begin position="448"/>
        <end position="475"/>
    </location>
</feature>
<keyword evidence="5" id="KW-0442">Lipid degradation</keyword>
<evidence type="ECO:0000259" key="9">
    <source>
        <dbReference type="PROSITE" id="PS50035"/>
    </source>
</evidence>
<dbReference type="Proteomes" id="UP000243217">
    <property type="component" value="Unassembled WGS sequence"/>
</dbReference>
<dbReference type="SUPFAM" id="SSF56024">
    <property type="entry name" value="Phospholipase D/nuclease"/>
    <property type="match status" value="3"/>
</dbReference>
<dbReference type="OrthoDB" id="14911at2759"/>
<evidence type="ECO:0000256" key="1">
    <source>
        <dbReference type="ARBA" id="ARBA00000798"/>
    </source>
</evidence>
<evidence type="ECO:0000256" key="8">
    <source>
        <dbReference type="SAM" id="SignalP"/>
    </source>
</evidence>
<evidence type="ECO:0000256" key="6">
    <source>
        <dbReference type="ARBA" id="ARBA00023098"/>
    </source>
</evidence>
<evidence type="ECO:0000256" key="5">
    <source>
        <dbReference type="ARBA" id="ARBA00022963"/>
    </source>
</evidence>
<dbReference type="GO" id="GO:0004630">
    <property type="term" value="F:phospholipase D activity"/>
    <property type="evidence" value="ECO:0007669"/>
    <property type="project" value="UniProtKB-EC"/>
</dbReference>
<comment type="catalytic activity">
    <reaction evidence="1">
        <text>a 1,2-diacyl-sn-glycero-3-phosphocholine + H2O = a 1,2-diacyl-sn-glycero-3-phosphate + choline + H(+)</text>
        <dbReference type="Rhea" id="RHEA:14445"/>
        <dbReference type="ChEBI" id="CHEBI:15354"/>
        <dbReference type="ChEBI" id="CHEBI:15377"/>
        <dbReference type="ChEBI" id="CHEBI:15378"/>
        <dbReference type="ChEBI" id="CHEBI:57643"/>
        <dbReference type="ChEBI" id="CHEBI:58608"/>
        <dbReference type="EC" id="3.1.4.4"/>
    </reaction>
</comment>
<dbReference type="GO" id="GO:0009395">
    <property type="term" value="P:phospholipid catabolic process"/>
    <property type="evidence" value="ECO:0007669"/>
    <property type="project" value="TreeGrafter"/>
</dbReference>
<dbReference type="Pfam" id="PF13091">
    <property type="entry name" value="PLDc_2"/>
    <property type="match status" value="2"/>
</dbReference>
<evidence type="ECO:0000313" key="10">
    <source>
        <dbReference type="EMBL" id="OQS05109.1"/>
    </source>
</evidence>
<evidence type="ECO:0000256" key="4">
    <source>
        <dbReference type="ARBA" id="ARBA00022801"/>
    </source>
</evidence>
<proteinExistence type="predicted"/>
<organism evidence="10 11">
    <name type="scientific">Thraustotheca clavata</name>
    <dbReference type="NCBI Taxonomy" id="74557"/>
    <lineage>
        <taxon>Eukaryota</taxon>
        <taxon>Sar</taxon>
        <taxon>Stramenopiles</taxon>
        <taxon>Oomycota</taxon>
        <taxon>Saprolegniomycetes</taxon>
        <taxon>Saprolegniales</taxon>
        <taxon>Achlyaceae</taxon>
        <taxon>Thraustotheca</taxon>
    </lineage>
</organism>
<sequence length="1266" mass="141538">MVMVSTISILSLLALTTTVDGFVTCTRDLSIKNMFKNWCMCQPCHLCHYKVFQGCQLQPTNALSLSNGKDIPSKQPLLASKYWFLTNEEITQARGGEPRTTLAPYTTNNQVHVFPDTSSAFASMYKDITKAQTAYFNGWTLNDIPYMPHVDKSLTFKSTWGQAIERNNLSAHGLVWSNLMDLSRVTDMFAWMNTLNSSDAQLMTDNRITKPTGSLHQKSLILESSSDLIAYVGGVDQALDRWDTKYHNESALRKSANIAVDFNGWMDVHTKVIGPAATDILGNFLDRWNDPNFPGKPLGWPLVSPPKPLQALWNVPKSSLSSPLSSSNKNISMGLHDVQVLRTYSCKFQGYSSFAPKGETSILAGRIKAIRNAKNYIYIEDQYFIHVPELMTELLAVLPRIQRLIIFTVSPGKVELATGYEKYQYDMMSPLLEKYPNKVQIYIPDPQLNIYVHSKVLLIDDVFLSIGSSNWNVRSMTSDGEIGVNLVDNTYVQDGGITVNKLARDFRLSKFSELTRFTVNFSSLSLIDAADALENYTKLTNAWIKPYMLYEKPFWIVYTSVLKKLVDGDGRCNGNMEDGELDMCLNSEWLAKQPRIVQLCLLLLPHSVYGYVTCTRETSLKNIFTNWCICQPCTLCSYKLFSGCQVIMSNAVTTSDGSDLPLKQPLLSSSSWFLTDGEITNSRGGVARTSLKSFTSGNSVNVFVDTSAAFASMYSDIAVAEAAYLTSWTLNNMAYVPQTDPTITFKTAWAKAIQQNNLNFHGMVFENLAELSSVTDIYAWINSLNGSNGGTVQLMTDDRVTAITGSLHQKTMTMTKGNTLWAYIGGLDQGLDRWDTKYHNNSVLRKSAQVSVTYDGWVDVHTRVVGPASVDILGNFIDRWSDPQNPSAALGKPFVSPSVSLQSSWNVPQVSLTSTSLLNGVSINTSSGTHDVQIVRTYSCNYHGYSTFAPKGETSILAGRIKAIRNAKNYIYIEDQYFIYVPDLFDELMAILPSIQRLVVFTVTPSPISSATGYQKYQYDMMNPLLQKFPNKVQIYVPNPSTNIYVHSKIMVIDDVFLSIGSSNWNVRGMTSDAEIGQHIVDTTLVNYNNITVSKLAHEFRLNKFSELVNFTIDFTTLTFIEGADAIQKYSQQDNAWIMPYMPYEKPFWVFYTASAKNLIDGDGRCTNSVPLSLCKNDSWLSSQYRVIQVTCTCELKGLSADNCPDMTTYINSEQTAAQNELDNKALLYYAGIFGGVSFSVLLVLCGSCCYFSKITRRHVQSQNKI</sequence>
<keyword evidence="3" id="KW-0677">Repeat</keyword>
<name>A0A1W0A4J2_9STRA</name>
<protein>
    <recommendedName>
        <fullName evidence="2">phospholipase D</fullName>
        <ecNumber evidence="2">3.1.4.4</ecNumber>
    </recommendedName>
</protein>
<evidence type="ECO:0000313" key="11">
    <source>
        <dbReference type="Proteomes" id="UP000243217"/>
    </source>
</evidence>
<gene>
    <name evidence="10" type="ORF">THRCLA_02712</name>
</gene>
<keyword evidence="7" id="KW-0812">Transmembrane</keyword>
<dbReference type="SMART" id="SM00155">
    <property type="entry name" value="PLDc"/>
    <property type="match status" value="3"/>
</dbReference>
<evidence type="ECO:0000256" key="2">
    <source>
        <dbReference type="ARBA" id="ARBA00012027"/>
    </source>
</evidence>